<evidence type="ECO:0000313" key="5">
    <source>
        <dbReference type="Proteomes" id="UP000440578"/>
    </source>
</evidence>
<dbReference type="InterPro" id="IPR000618">
    <property type="entry name" value="Insect_cuticle"/>
</dbReference>
<feature type="signal peptide" evidence="3">
    <location>
        <begin position="1"/>
        <end position="15"/>
    </location>
</feature>
<protein>
    <submittedName>
        <fullName evidence="4">Larval cuticle protein 16/17</fullName>
    </submittedName>
</protein>
<proteinExistence type="predicted"/>
<evidence type="ECO:0000313" key="4">
    <source>
        <dbReference type="EMBL" id="KAF0286876.1"/>
    </source>
</evidence>
<keyword evidence="3" id="KW-0732">Signal</keyword>
<feature type="chain" id="PRO_5025646625" evidence="3">
    <location>
        <begin position="16"/>
        <end position="214"/>
    </location>
</feature>
<keyword evidence="1 2" id="KW-0193">Cuticle</keyword>
<dbReference type="Pfam" id="PF00379">
    <property type="entry name" value="Chitin_bind_4"/>
    <property type="match status" value="1"/>
</dbReference>
<evidence type="ECO:0000256" key="3">
    <source>
        <dbReference type="SAM" id="SignalP"/>
    </source>
</evidence>
<evidence type="ECO:0000256" key="1">
    <source>
        <dbReference type="ARBA" id="ARBA00022460"/>
    </source>
</evidence>
<gene>
    <name evidence="4" type="primary">LCP16</name>
    <name evidence="4" type="synonym">17_1</name>
    <name evidence="4" type="ORF">FJT64_014639</name>
</gene>
<name>A0A6A4UW49_AMPAM</name>
<dbReference type="InterPro" id="IPR050468">
    <property type="entry name" value="Cuticle_Struct_Prot"/>
</dbReference>
<organism evidence="4 5">
    <name type="scientific">Amphibalanus amphitrite</name>
    <name type="common">Striped barnacle</name>
    <name type="synonym">Balanus amphitrite</name>
    <dbReference type="NCBI Taxonomy" id="1232801"/>
    <lineage>
        <taxon>Eukaryota</taxon>
        <taxon>Metazoa</taxon>
        <taxon>Ecdysozoa</taxon>
        <taxon>Arthropoda</taxon>
        <taxon>Crustacea</taxon>
        <taxon>Multicrustacea</taxon>
        <taxon>Cirripedia</taxon>
        <taxon>Thoracica</taxon>
        <taxon>Thoracicalcarea</taxon>
        <taxon>Balanomorpha</taxon>
        <taxon>Balanoidea</taxon>
        <taxon>Balanidae</taxon>
        <taxon>Amphibalaninae</taxon>
        <taxon>Amphibalanus</taxon>
    </lineage>
</organism>
<dbReference type="OrthoDB" id="6350289at2759"/>
<dbReference type="PRINTS" id="PR00947">
    <property type="entry name" value="CUTICLE"/>
</dbReference>
<sequence>MKTFVAVCLLACAAAFPQELASIEGSGEPPVEIAARSSSNIDSSIFSDDILRSEFEMADDGQFQYGFETRDGIVVDAAGENRQIGDGVGAVMRGSYSYTSPEGIDVTINWEADENGFRASGDQVPAVPEYVTRLLKTLPAEPQAAGAVRAAEQAVAAVEEEAAAAADVAAVSVPVVSAPAVVVADPAESVVPDESAFIVLEADSETAEQEELLS</sequence>
<accession>A0A6A4UW49</accession>
<dbReference type="GO" id="GO:0062129">
    <property type="term" value="C:chitin-based extracellular matrix"/>
    <property type="evidence" value="ECO:0007669"/>
    <property type="project" value="TreeGrafter"/>
</dbReference>
<keyword evidence="5" id="KW-1185">Reference proteome</keyword>
<comment type="caution">
    <text evidence="4">The sequence shown here is derived from an EMBL/GenBank/DDBJ whole genome shotgun (WGS) entry which is preliminary data.</text>
</comment>
<reference evidence="4 5" key="1">
    <citation type="submission" date="2019-07" db="EMBL/GenBank/DDBJ databases">
        <title>Draft genome assembly of a fouling barnacle, Amphibalanus amphitrite (Darwin, 1854): The first reference genome for Thecostraca.</title>
        <authorList>
            <person name="Kim W."/>
        </authorList>
    </citation>
    <scope>NUCLEOTIDE SEQUENCE [LARGE SCALE GENOMIC DNA]</scope>
    <source>
        <strain evidence="4">SNU_AA5</strain>
        <tissue evidence="4">Soma without cirri and trophi</tissue>
    </source>
</reference>
<dbReference type="GO" id="GO:0008010">
    <property type="term" value="F:structural constituent of chitin-based larval cuticle"/>
    <property type="evidence" value="ECO:0007669"/>
    <property type="project" value="TreeGrafter"/>
</dbReference>
<dbReference type="EMBL" id="VIIS01002223">
    <property type="protein sequence ID" value="KAF0286876.1"/>
    <property type="molecule type" value="Genomic_DNA"/>
</dbReference>
<dbReference type="PROSITE" id="PS51155">
    <property type="entry name" value="CHIT_BIND_RR_2"/>
    <property type="match status" value="1"/>
</dbReference>
<dbReference type="PANTHER" id="PTHR10380:SF173">
    <property type="entry name" value="CUTICULAR PROTEIN 47EF, ISOFORM C-RELATED"/>
    <property type="match status" value="1"/>
</dbReference>
<dbReference type="AlphaFoldDB" id="A0A6A4UW49"/>
<dbReference type="PANTHER" id="PTHR10380">
    <property type="entry name" value="CUTICLE PROTEIN"/>
    <property type="match status" value="1"/>
</dbReference>
<evidence type="ECO:0000256" key="2">
    <source>
        <dbReference type="PROSITE-ProRule" id="PRU00497"/>
    </source>
</evidence>
<dbReference type="Proteomes" id="UP000440578">
    <property type="component" value="Unassembled WGS sequence"/>
</dbReference>